<evidence type="ECO:0000313" key="2">
    <source>
        <dbReference type="Proteomes" id="UP000294360"/>
    </source>
</evidence>
<gene>
    <name evidence="1" type="ORF">MTUNDRAET4_0251</name>
</gene>
<protein>
    <submittedName>
        <fullName evidence="1">Uncharacterized protein</fullName>
    </submittedName>
</protein>
<name>A0A4U8Z981_METTU</name>
<proteinExistence type="predicted"/>
<keyword evidence="1" id="KW-0614">Plasmid</keyword>
<geneLocation type="plasmid" evidence="1 2">
    <name>3</name>
</geneLocation>
<dbReference type="KEGG" id="mtun:MTUNDRAET4_0251.2"/>
<organism evidence="1 2">
    <name type="scientific">Methylocella tundrae</name>
    <dbReference type="NCBI Taxonomy" id="227605"/>
    <lineage>
        <taxon>Bacteria</taxon>
        <taxon>Pseudomonadati</taxon>
        <taxon>Pseudomonadota</taxon>
        <taxon>Alphaproteobacteria</taxon>
        <taxon>Hyphomicrobiales</taxon>
        <taxon>Beijerinckiaceae</taxon>
        <taxon>Methylocella</taxon>
    </lineage>
</organism>
<reference evidence="1 2" key="1">
    <citation type="submission" date="2019-03" db="EMBL/GenBank/DDBJ databases">
        <authorList>
            <person name="Kox A.R. M."/>
        </authorList>
    </citation>
    <scope>NUCLEOTIDE SEQUENCE [LARGE SCALE GENOMIC DNA]</scope>
    <source>
        <strain evidence="1">MTUNDRAET4 annotated genome</strain>
        <plasmid evidence="2">3</plasmid>
    </source>
</reference>
<sequence>MQVRCCLLSVFAQQAATTSELLQQEVADLHSLRVKEGVDA</sequence>
<dbReference type="EMBL" id="LR536452">
    <property type="protein sequence ID" value="VFU17768.1"/>
    <property type="molecule type" value="Genomic_DNA"/>
</dbReference>
<dbReference type="AlphaFoldDB" id="A0A4U8Z981"/>
<dbReference type="Proteomes" id="UP000294360">
    <property type="component" value="Plasmid 3"/>
</dbReference>
<evidence type="ECO:0000313" key="1">
    <source>
        <dbReference type="EMBL" id="VFU17768.1"/>
    </source>
</evidence>
<accession>A0A4U8Z981</accession>